<evidence type="ECO:0000313" key="3">
    <source>
        <dbReference type="Proteomes" id="UP000824120"/>
    </source>
</evidence>
<reference evidence="2 3" key="1">
    <citation type="submission" date="2020-09" db="EMBL/GenBank/DDBJ databases">
        <title>De no assembly of potato wild relative species, Solanum commersonii.</title>
        <authorList>
            <person name="Cho K."/>
        </authorList>
    </citation>
    <scope>NUCLEOTIDE SEQUENCE [LARGE SCALE GENOMIC DNA]</scope>
    <source>
        <strain evidence="2">LZ3.2</strain>
        <tissue evidence="2">Leaf</tissue>
    </source>
</reference>
<sequence>MFEMDISKVLPDTIVVETPSGPCNQSIEYEWRSKFINNCIKLGHMENECWFKHASDGKRETTESEGLDMNQGKGKRLGDKRRRMVTTWIPIQTHKNDATISDEATETPMVAQPSTEPDPGQRSGRQHVEDTISIEGTTTIETDPGQKSGKQYVVESICSKNIVAAIEIEPGQWSGKKYVEEYSDIIT</sequence>
<organism evidence="2 3">
    <name type="scientific">Solanum commersonii</name>
    <name type="common">Commerson's wild potato</name>
    <name type="synonym">Commerson's nightshade</name>
    <dbReference type="NCBI Taxonomy" id="4109"/>
    <lineage>
        <taxon>Eukaryota</taxon>
        <taxon>Viridiplantae</taxon>
        <taxon>Streptophyta</taxon>
        <taxon>Embryophyta</taxon>
        <taxon>Tracheophyta</taxon>
        <taxon>Spermatophyta</taxon>
        <taxon>Magnoliopsida</taxon>
        <taxon>eudicotyledons</taxon>
        <taxon>Gunneridae</taxon>
        <taxon>Pentapetalae</taxon>
        <taxon>asterids</taxon>
        <taxon>lamiids</taxon>
        <taxon>Solanales</taxon>
        <taxon>Solanaceae</taxon>
        <taxon>Solanoideae</taxon>
        <taxon>Solaneae</taxon>
        <taxon>Solanum</taxon>
    </lineage>
</organism>
<proteinExistence type="predicted"/>
<feature type="region of interest" description="Disordered" evidence="1">
    <location>
        <begin position="60"/>
        <end position="79"/>
    </location>
</feature>
<dbReference type="Proteomes" id="UP000824120">
    <property type="component" value="Chromosome 5"/>
</dbReference>
<accession>A0A9J5YY22</accession>
<comment type="caution">
    <text evidence="2">The sequence shown here is derived from an EMBL/GenBank/DDBJ whole genome shotgun (WGS) entry which is preliminary data.</text>
</comment>
<evidence type="ECO:0000313" key="2">
    <source>
        <dbReference type="EMBL" id="KAG5605513.1"/>
    </source>
</evidence>
<dbReference type="OrthoDB" id="10395509at2759"/>
<keyword evidence="3" id="KW-1185">Reference proteome</keyword>
<dbReference type="EMBL" id="JACXVP010000005">
    <property type="protein sequence ID" value="KAG5605513.1"/>
    <property type="molecule type" value="Genomic_DNA"/>
</dbReference>
<dbReference type="AlphaFoldDB" id="A0A9J5YY22"/>
<evidence type="ECO:0000256" key="1">
    <source>
        <dbReference type="SAM" id="MobiDB-lite"/>
    </source>
</evidence>
<name>A0A9J5YY22_SOLCO</name>
<gene>
    <name evidence="2" type="ORF">H5410_027005</name>
</gene>
<protein>
    <submittedName>
        <fullName evidence="2">Uncharacterized protein</fullName>
    </submittedName>
</protein>
<feature type="region of interest" description="Disordered" evidence="1">
    <location>
        <begin position="107"/>
        <end position="127"/>
    </location>
</feature>